<evidence type="ECO:0000256" key="1">
    <source>
        <dbReference type="SAM" id="MobiDB-lite"/>
    </source>
</evidence>
<accession>A0ABN0V8Y9</accession>
<feature type="compositionally biased region" description="Low complexity" evidence="1">
    <location>
        <begin position="488"/>
        <end position="523"/>
    </location>
</feature>
<dbReference type="EMBL" id="BAAABV010000012">
    <property type="protein sequence ID" value="GAA0280986.1"/>
    <property type="molecule type" value="Genomic_DNA"/>
</dbReference>
<evidence type="ECO:0000313" key="2">
    <source>
        <dbReference type="EMBL" id="GAA0280986.1"/>
    </source>
</evidence>
<dbReference type="Proteomes" id="UP001501867">
    <property type="component" value="Unassembled WGS sequence"/>
</dbReference>
<organism evidence="2 3">
    <name type="scientific">Streptomyces polychromogenes</name>
    <dbReference type="NCBI Taxonomy" id="67342"/>
    <lineage>
        <taxon>Bacteria</taxon>
        <taxon>Bacillati</taxon>
        <taxon>Actinomycetota</taxon>
        <taxon>Actinomycetes</taxon>
        <taxon>Kitasatosporales</taxon>
        <taxon>Streptomycetaceae</taxon>
        <taxon>Streptomyces</taxon>
    </lineage>
</organism>
<comment type="caution">
    <text evidence="2">The sequence shown here is derived from an EMBL/GenBank/DDBJ whole genome shotgun (WGS) entry which is preliminary data.</text>
</comment>
<gene>
    <name evidence="2" type="ORF">GCM10010302_18470</name>
</gene>
<feature type="region of interest" description="Disordered" evidence="1">
    <location>
        <begin position="475"/>
        <end position="534"/>
    </location>
</feature>
<sequence length="728" mass="72011">MTPATVRPVRRLRPGVAVTPLRAGLHLRGRGGSLTLEGSTALPALWKLLEEPLREGRIEALLDGMEPGSAPRRAVDTLLRQLEAHGLLMTGDARPPGEDPVGRWLAESAERPADAAAALAGVRAEVLAADPGDPLARAAAEALERGGPPVTRTAGPDLPGARILLRVHGGGTVLAVAAGRAGAGGYATAPGSPAQAAADARALEARLGPAEDAGPAAFPALLAGAAAHRLLCAAAGLADPATEGGDARLLPGLPAVLLADARPLRADYRTWLGPARIDADRRTGLAPARTLGEALRRLDALGDARCGVLPGPEPGGLVQLPVPLAACALPDGRITGGAPRLDLARLELFCRAAELLLGEGGFTVGVNPGHARGRALRAAAARRGGGAAVPGGRWSGHPQARHWWTTLTARLGVPARLEVRRAAPGEEVYHAVVHRTGNPAPLPLGEAVEATPGDAAAFAALAAIAKTTAPAPAGPATLAGPATPPAHPDAAPGGPAAAPGMPAVNPGGPAATPGGPHAVPAGPETGRGAACAPPSGGAVAPLAVAGARIAAWEDPGWTNGWMADVARREAGLQAALERITGAAFAETGGGFAETEAVLAELGGGFAETEAVLAELGGGFAEAEAAFAELGGVFAEAEAALAGTGGGFAEAEAAFAETEAAFAEAEAAFAETGGGFAETGAAFAETEAAFAATGAAPHAAGASSHAAGLAARLRAFGFTVLNRGPEEAR</sequence>
<keyword evidence="3" id="KW-1185">Reference proteome</keyword>
<reference evidence="2 3" key="1">
    <citation type="journal article" date="2019" name="Int. J. Syst. Evol. Microbiol.">
        <title>The Global Catalogue of Microorganisms (GCM) 10K type strain sequencing project: providing services to taxonomists for standard genome sequencing and annotation.</title>
        <authorList>
            <consortium name="The Broad Institute Genomics Platform"/>
            <consortium name="The Broad Institute Genome Sequencing Center for Infectious Disease"/>
            <person name="Wu L."/>
            <person name="Ma J."/>
        </authorList>
    </citation>
    <scope>NUCLEOTIDE SEQUENCE [LARGE SCALE GENOMIC DNA]</scope>
    <source>
        <strain evidence="2 3">JCM 4505</strain>
    </source>
</reference>
<evidence type="ECO:0000313" key="3">
    <source>
        <dbReference type="Proteomes" id="UP001501867"/>
    </source>
</evidence>
<name>A0ABN0V8Y9_9ACTN</name>
<dbReference type="RefSeq" id="WP_344155388.1">
    <property type="nucleotide sequence ID" value="NZ_BAAABV010000012.1"/>
</dbReference>
<proteinExistence type="predicted"/>
<protein>
    <submittedName>
        <fullName evidence="2">Uncharacterized protein</fullName>
    </submittedName>
</protein>